<dbReference type="PANTHER" id="PTHR34821">
    <property type="entry name" value="INNER MEMBRANE PROTEIN YDCZ"/>
    <property type="match status" value="1"/>
</dbReference>
<dbReference type="RefSeq" id="WP_091540785.1">
    <property type="nucleotide sequence ID" value="NZ_FONY01000005.1"/>
</dbReference>
<dbReference type="InterPro" id="IPR006750">
    <property type="entry name" value="YdcZ"/>
</dbReference>
<keyword evidence="1" id="KW-0812">Transmembrane</keyword>
<gene>
    <name evidence="2" type="ORF">SAMN04488541_1005159</name>
</gene>
<reference evidence="2 3" key="1">
    <citation type="submission" date="2016-10" db="EMBL/GenBank/DDBJ databases">
        <authorList>
            <person name="de Groot N.N."/>
        </authorList>
    </citation>
    <scope>NUCLEOTIDE SEQUENCE [LARGE SCALE GENOMIC DNA]</scope>
    <source>
        <strain>GEY</strain>
        <strain evidence="3">DSM 9560</strain>
    </source>
</reference>
<feature type="transmembrane region" description="Helical" evidence="1">
    <location>
        <begin position="71"/>
        <end position="90"/>
    </location>
</feature>
<evidence type="ECO:0000313" key="2">
    <source>
        <dbReference type="EMBL" id="SFE71947.1"/>
    </source>
</evidence>
<dbReference type="Proteomes" id="UP000199513">
    <property type="component" value="Unassembled WGS sequence"/>
</dbReference>
<feature type="transmembrane region" description="Helical" evidence="1">
    <location>
        <begin position="37"/>
        <end position="55"/>
    </location>
</feature>
<dbReference type="OrthoDB" id="9097160at2"/>
<accession>A0A1I2CUD1</accession>
<feature type="transmembrane region" description="Helical" evidence="1">
    <location>
        <begin position="96"/>
        <end position="116"/>
    </location>
</feature>
<sequence length="147" mass="15823">MEKIFWIVLVFAAGAMLPVQAGLNNLMGKALASPSWAVLISFFVGTLAMLIYVAITKQGLAWQSFKDVPQVTWIAGVLGAIYVTSVVLAFPKLGAALTFGLIVAGQLTISLLLDHFKILVPMAHSINLYRLLGIVLIIAGVVLIRKF</sequence>
<keyword evidence="1" id="KW-1133">Transmembrane helix</keyword>
<name>A0A1I2CUD1_9BACT</name>
<protein>
    <submittedName>
        <fullName evidence="2">Transporter family-2 protein</fullName>
    </submittedName>
</protein>
<organism evidence="2 3">
    <name type="scientific">Thermoflexibacter ruber</name>
    <dbReference type="NCBI Taxonomy" id="1003"/>
    <lineage>
        <taxon>Bacteria</taxon>
        <taxon>Pseudomonadati</taxon>
        <taxon>Bacteroidota</taxon>
        <taxon>Cytophagia</taxon>
        <taxon>Cytophagales</taxon>
        <taxon>Thermoflexibacteraceae</taxon>
        <taxon>Thermoflexibacter</taxon>
    </lineage>
</organism>
<proteinExistence type="predicted"/>
<feature type="transmembrane region" description="Helical" evidence="1">
    <location>
        <begin position="128"/>
        <end position="144"/>
    </location>
</feature>
<dbReference type="STRING" id="1003.SAMN04488541_1005159"/>
<dbReference type="EMBL" id="FONY01000005">
    <property type="protein sequence ID" value="SFE71947.1"/>
    <property type="molecule type" value="Genomic_DNA"/>
</dbReference>
<dbReference type="AlphaFoldDB" id="A0A1I2CUD1"/>
<evidence type="ECO:0000313" key="3">
    <source>
        <dbReference type="Proteomes" id="UP000199513"/>
    </source>
</evidence>
<dbReference type="GO" id="GO:0005886">
    <property type="term" value="C:plasma membrane"/>
    <property type="evidence" value="ECO:0007669"/>
    <property type="project" value="TreeGrafter"/>
</dbReference>
<keyword evidence="3" id="KW-1185">Reference proteome</keyword>
<evidence type="ECO:0000256" key="1">
    <source>
        <dbReference type="SAM" id="Phobius"/>
    </source>
</evidence>
<keyword evidence="1" id="KW-0472">Membrane</keyword>
<dbReference type="Pfam" id="PF04657">
    <property type="entry name" value="DMT_YdcZ"/>
    <property type="match status" value="1"/>
</dbReference>
<dbReference type="PANTHER" id="PTHR34821:SF2">
    <property type="entry name" value="INNER MEMBRANE PROTEIN YDCZ"/>
    <property type="match status" value="1"/>
</dbReference>